<protein>
    <recommendedName>
        <fullName evidence="1">Aminotransferase-like plant mobile domain-containing protein</fullName>
    </recommendedName>
</protein>
<accession>A0AAV7F102</accession>
<reference evidence="2 3" key="1">
    <citation type="submission" date="2021-07" db="EMBL/GenBank/DDBJ databases">
        <title>The Aristolochia fimbriata genome: insights into angiosperm evolution, floral development and chemical biosynthesis.</title>
        <authorList>
            <person name="Jiao Y."/>
        </authorList>
    </citation>
    <scope>NUCLEOTIDE SEQUENCE [LARGE SCALE GENOMIC DNA]</scope>
    <source>
        <strain evidence="2">IBCAS-2021</strain>
        <tissue evidence="2">Leaf</tissue>
    </source>
</reference>
<evidence type="ECO:0000259" key="1">
    <source>
        <dbReference type="Pfam" id="PF10536"/>
    </source>
</evidence>
<dbReference type="AlphaFoldDB" id="A0AAV7F102"/>
<dbReference type="Proteomes" id="UP000825729">
    <property type="component" value="Unassembled WGS sequence"/>
</dbReference>
<comment type="caution">
    <text evidence="2">The sequence shown here is derived from an EMBL/GenBank/DDBJ whole genome shotgun (WGS) entry which is preliminary data.</text>
</comment>
<dbReference type="EMBL" id="JAINDJ010000003">
    <property type="protein sequence ID" value="KAG9454359.1"/>
    <property type="molecule type" value="Genomic_DNA"/>
</dbReference>
<feature type="domain" description="Aminotransferase-like plant mobile" evidence="1">
    <location>
        <begin position="177"/>
        <end position="250"/>
    </location>
</feature>
<evidence type="ECO:0000313" key="2">
    <source>
        <dbReference type="EMBL" id="KAG9454359.1"/>
    </source>
</evidence>
<dbReference type="Pfam" id="PF10536">
    <property type="entry name" value="PMD"/>
    <property type="match status" value="1"/>
</dbReference>
<dbReference type="GO" id="GO:0010073">
    <property type="term" value="P:meristem maintenance"/>
    <property type="evidence" value="ECO:0007669"/>
    <property type="project" value="InterPro"/>
</dbReference>
<dbReference type="InterPro" id="IPR019557">
    <property type="entry name" value="AminoTfrase-like_pln_mobile"/>
</dbReference>
<name>A0AAV7F102_ARIFI</name>
<dbReference type="PANTHER" id="PTHR46033:SF8">
    <property type="entry name" value="PROTEIN MAINTENANCE OF MERISTEMS-LIKE"/>
    <property type="match status" value="1"/>
</dbReference>
<keyword evidence="3" id="KW-1185">Reference proteome</keyword>
<organism evidence="2 3">
    <name type="scientific">Aristolochia fimbriata</name>
    <name type="common">White veined hardy Dutchman's pipe vine</name>
    <dbReference type="NCBI Taxonomy" id="158543"/>
    <lineage>
        <taxon>Eukaryota</taxon>
        <taxon>Viridiplantae</taxon>
        <taxon>Streptophyta</taxon>
        <taxon>Embryophyta</taxon>
        <taxon>Tracheophyta</taxon>
        <taxon>Spermatophyta</taxon>
        <taxon>Magnoliopsida</taxon>
        <taxon>Magnoliidae</taxon>
        <taxon>Piperales</taxon>
        <taxon>Aristolochiaceae</taxon>
        <taxon>Aristolochia</taxon>
    </lineage>
</organism>
<dbReference type="InterPro" id="IPR044824">
    <property type="entry name" value="MAIN-like"/>
</dbReference>
<evidence type="ECO:0000313" key="3">
    <source>
        <dbReference type="Proteomes" id="UP000825729"/>
    </source>
</evidence>
<gene>
    <name evidence="2" type="ORF">H6P81_007263</name>
</gene>
<proteinExistence type="predicted"/>
<dbReference type="PANTHER" id="PTHR46033">
    <property type="entry name" value="PROTEIN MAIN-LIKE 2"/>
    <property type="match status" value="1"/>
</dbReference>
<sequence>MAVVPTDCYFDGKFVFEHARHYPYEMYIPVLGEGAHVEVGDGALEGASAERDERGGGAIVEYIPEERHVQFRVLKSGPTLYLVRYMDDQCPWRDRASQVTTHLCSSVDAHLRTYVDDAIHLQVVMVDATLLYDQASHRSKVIWQGEDLGCLECTEHFQTLRHWPLDARLMSYNEAAGFGALVKVKWLRLDKPLITSLVERWRTETNTFHLANGVMTISLEDVGVLLGLRFDGFAVTGLTRGDKLELARALLGIEIPPERL</sequence>